<dbReference type="RefSeq" id="WP_270044715.1">
    <property type="nucleotide sequence ID" value="NZ_JAPDOD010000047.1"/>
</dbReference>
<feature type="transmembrane region" description="Helical" evidence="1">
    <location>
        <begin position="7"/>
        <end position="25"/>
    </location>
</feature>
<dbReference type="EMBL" id="JAPDOD010000047">
    <property type="protein sequence ID" value="MDA0165456.1"/>
    <property type="molecule type" value="Genomic_DNA"/>
</dbReference>
<dbReference type="AlphaFoldDB" id="A0A9X3MYR1"/>
<gene>
    <name evidence="2" type="ORF">OM076_34625</name>
</gene>
<comment type="caution">
    <text evidence="2">The sequence shown here is derived from an EMBL/GenBank/DDBJ whole genome shotgun (WGS) entry which is preliminary data.</text>
</comment>
<evidence type="ECO:0000256" key="1">
    <source>
        <dbReference type="SAM" id="Phobius"/>
    </source>
</evidence>
<sequence length="47" mass="4807">MSQLARISWLVTVGICLITAVILLISGYDGYAGVTLAVAIAAGINLT</sequence>
<proteinExistence type="predicted"/>
<organism evidence="2 3">
    <name type="scientific">Solirubrobacter ginsenosidimutans</name>
    <dbReference type="NCBI Taxonomy" id="490573"/>
    <lineage>
        <taxon>Bacteria</taxon>
        <taxon>Bacillati</taxon>
        <taxon>Actinomycetota</taxon>
        <taxon>Thermoleophilia</taxon>
        <taxon>Solirubrobacterales</taxon>
        <taxon>Solirubrobacteraceae</taxon>
        <taxon>Solirubrobacter</taxon>
    </lineage>
</organism>
<dbReference type="Proteomes" id="UP001149140">
    <property type="component" value="Unassembled WGS sequence"/>
</dbReference>
<keyword evidence="1" id="KW-0472">Membrane</keyword>
<reference evidence="2" key="1">
    <citation type="submission" date="2022-10" db="EMBL/GenBank/DDBJ databases">
        <title>The WGS of Solirubrobacter ginsenosidimutans DSM 21036.</title>
        <authorList>
            <person name="Jiang Z."/>
        </authorList>
    </citation>
    <scope>NUCLEOTIDE SEQUENCE</scope>
    <source>
        <strain evidence="2">DSM 21036</strain>
    </source>
</reference>
<keyword evidence="1" id="KW-1133">Transmembrane helix</keyword>
<name>A0A9X3MYR1_9ACTN</name>
<evidence type="ECO:0000313" key="2">
    <source>
        <dbReference type="EMBL" id="MDA0165456.1"/>
    </source>
</evidence>
<keyword evidence="3" id="KW-1185">Reference proteome</keyword>
<evidence type="ECO:0000313" key="3">
    <source>
        <dbReference type="Proteomes" id="UP001149140"/>
    </source>
</evidence>
<protein>
    <submittedName>
        <fullName evidence="2">Uncharacterized protein</fullName>
    </submittedName>
</protein>
<keyword evidence="1" id="KW-0812">Transmembrane</keyword>
<accession>A0A9X3MYR1</accession>